<feature type="region of interest" description="Disordered" evidence="1">
    <location>
        <begin position="440"/>
        <end position="461"/>
    </location>
</feature>
<evidence type="ECO:0000256" key="1">
    <source>
        <dbReference type="SAM" id="MobiDB-lite"/>
    </source>
</evidence>
<keyword evidence="3" id="KW-1185">Reference proteome</keyword>
<organism evidence="2 3">
    <name type="scientific">Loigolactobacillus jiayinensis</name>
    <dbReference type="NCBI Taxonomy" id="2486016"/>
    <lineage>
        <taxon>Bacteria</taxon>
        <taxon>Bacillati</taxon>
        <taxon>Bacillota</taxon>
        <taxon>Bacilli</taxon>
        <taxon>Lactobacillales</taxon>
        <taxon>Lactobacillaceae</taxon>
        <taxon>Loigolactobacillus</taxon>
    </lineage>
</organism>
<gene>
    <name evidence="2" type="ORF">ACFQGP_06845</name>
</gene>
<accession>A0ABW1REW0</accession>
<dbReference type="Proteomes" id="UP001596289">
    <property type="component" value="Unassembled WGS sequence"/>
</dbReference>
<evidence type="ECO:0000313" key="2">
    <source>
        <dbReference type="EMBL" id="MFC6170293.1"/>
    </source>
</evidence>
<reference evidence="3" key="1">
    <citation type="journal article" date="2019" name="Int. J. Syst. Evol. Microbiol.">
        <title>The Global Catalogue of Microorganisms (GCM) 10K type strain sequencing project: providing services to taxonomists for standard genome sequencing and annotation.</title>
        <authorList>
            <consortium name="The Broad Institute Genomics Platform"/>
            <consortium name="The Broad Institute Genome Sequencing Center for Infectious Disease"/>
            <person name="Wu L."/>
            <person name="Ma J."/>
        </authorList>
    </citation>
    <scope>NUCLEOTIDE SEQUENCE [LARGE SCALE GENOMIC DNA]</scope>
    <source>
        <strain evidence="3">CCM 8904</strain>
    </source>
</reference>
<dbReference type="RefSeq" id="WP_125553570.1">
    <property type="nucleotide sequence ID" value="NZ_JBHSSL010000037.1"/>
</dbReference>
<evidence type="ECO:0008006" key="4">
    <source>
        <dbReference type="Google" id="ProtNLM"/>
    </source>
</evidence>
<sequence>MARQQKQDNNQAEKDLGVLFAPRAVSIDKVKLQGHIDESKRVELLQHLSSMAYSLSRDKKITDKSLNVEYRPRVGGVGGVVEVYLSFTSSVISLEFNPNRWTLKPERGLLFLMINKLQWYLVTDSWTVQRLDIAFDVYEDLSEMNIVIDRRLTREHWGSIADEALKRDKLIKINTKMNAANQYKEETYYFGKRSNKSDLIRIYDKYAAERDREIDPEALKELKLKHKNYWRIEFELHKTTDIAKMLNGDIDLLGGFSITEDYSYRSIKHYVETVQAKAKNDRYNYEVNVDTRVRSINRVVAEYLFALDAYLHGNSHFKLLAEGMQREIKTLAESLAKNSKNHTSAFNQQWEENLVGIQREVRGYQSRSKAIVAQLVVAKLDKDNPNHDLAVMVTALWPQLTEAMQLSNPKIAGNDAFAKRFNEYELATAQIGEDVTEPAEDELLARFGNGDTNNPLKKLPD</sequence>
<dbReference type="EMBL" id="JBHSSL010000037">
    <property type="protein sequence ID" value="MFC6170293.1"/>
    <property type="molecule type" value="Genomic_DNA"/>
</dbReference>
<proteinExistence type="predicted"/>
<name>A0ABW1REW0_9LACO</name>
<protein>
    <recommendedName>
        <fullName evidence="4">Replication initiation protein</fullName>
    </recommendedName>
</protein>
<evidence type="ECO:0000313" key="3">
    <source>
        <dbReference type="Proteomes" id="UP001596289"/>
    </source>
</evidence>
<comment type="caution">
    <text evidence="2">The sequence shown here is derived from an EMBL/GenBank/DDBJ whole genome shotgun (WGS) entry which is preliminary data.</text>
</comment>